<dbReference type="EMBL" id="CM001441">
    <property type="protein sequence ID" value="EHQ91927.1"/>
    <property type="molecule type" value="Genomic_DNA"/>
</dbReference>
<dbReference type="PANTHER" id="PTHR32089">
    <property type="entry name" value="METHYL-ACCEPTING CHEMOTAXIS PROTEIN MCPB"/>
    <property type="match status" value="1"/>
</dbReference>
<dbReference type="Pfam" id="PF13682">
    <property type="entry name" value="CZB"/>
    <property type="match status" value="1"/>
</dbReference>
<comment type="similarity">
    <text evidence="2">Belongs to the methyl-accepting chemotaxis (MCP) protein family.</text>
</comment>
<evidence type="ECO:0000313" key="5">
    <source>
        <dbReference type="EMBL" id="EHQ91927.1"/>
    </source>
</evidence>
<dbReference type="InterPro" id="IPR004090">
    <property type="entry name" value="Chemotax_Me-accpt_rcpt"/>
</dbReference>
<evidence type="ECO:0000259" key="4">
    <source>
        <dbReference type="PROSITE" id="PS50111"/>
    </source>
</evidence>
<dbReference type="Gene3D" id="1.10.287.950">
    <property type="entry name" value="Methyl-accepting chemotaxis protein"/>
    <property type="match status" value="1"/>
</dbReference>
<feature type="domain" description="Methyl-accepting transducer" evidence="4">
    <location>
        <begin position="85"/>
        <end position="307"/>
    </location>
</feature>
<dbReference type="HOGENOM" id="CLU_000445_21_1_9"/>
<dbReference type="Proteomes" id="UP000005104">
    <property type="component" value="Chromosome"/>
</dbReference>
<dbReference type="InterPro" id="IPR025991">
    <property type="entry name" value="Chemoreceptor_zinc-bind_dom"/>
</dbReference>
<dbReference type="PROSITE" id="PS50111">
    <property type="entry name" value="CHEMOTAXIS_TRANSDUC_2"/>
    <property type="match status" value="1"/>
</dbReference>
<dbReference type="OrthoDB" id="9816519at2"/>
<dbReference type="SMART" id="SM00283">
    <property type="entry name" value="MA"/>
    <property type="match status" value="1"/>
</dbReference>
<dbReference type="PRINTS" id="PR00260">
    <property type="entry name" value="CHEMTRNSDUCR"/>
</dbReference>
<dbReference type="Gene3D" id="1.20.120.30">
    <property type="entry name" value="Aspartate receptor, ligand-binding domain"/>
    <property type="match status" value="1"/>
</dbReference>
<keyword evidence="1 3" id="KW-0807">Transducer</keyword>
<sequence length="460" mass="50156">MFTFKRNSENNSTQTSLDLDELNKLTECLKNCDLSKPFELGLSPSSSLSGVVKVINEIIEARQDAAARTMLDINGAVGKMTGMTSIREMLQRIQEQTPQIANMSAQAEEMGAAANETASSASNAASFVEQSLSMATSGADKIQQAVGFVENSFTQFEQVSKQVQDVLDSMGEIEQIVGVIAGVADQTNLLALNAAIEAARAGEQGRGFSVVADEVRKLAEHTKTSVTDIRQKIDDLSHNSKRTAEDILSLSHMMSQGKSVMQGAGQEVEQILQHVVTISQDIQRIASGSQEQSAVVEEFAQIISSISESANKTERVAHQTGEGIYAISQQLGELRTKQISSVPAINTHQALELSKTDHLLWTWRIYNMLLGYEHIDPNSVGTHHDCRLGKWADGPETKALHQNPTFSKLASPHERVHELARQAAFAYNQGNIHQASSLLAEMSEASQEVVKILEELQDLI</sequence>
<dbReference type="InterPro" id="IPR004089">
    <property type="entry name" value="MCPsignal_dom"/>
</dbReference>
<dbReference type="SUPFAM" id="SSF58104">
    <property type="entry name" value="Methyl-accepting chemotaxis protein (MCP) signaling domain"/>
    <property type="match status" value="1"/>
</dbReference>
<dbReference type="GO" id="GO:0007165">
    <property type="term" value="P:signal transduction"/>
    <property type="evidence" value="ECO:0007669"/>
    <property type="project" value="UniProtKB-KW"/>
</dbReference>
<dbReference type="RefSeq" id="WP_007787080.1">
    <property type="nucleotide sequence ID" value="NZ_CM001441.1"/>
</dbReference>
<evidence type="ECO:0000256" key="1">
    <source>
        <dbReference type="ARBA" id="ARBA00023224"/>
    </source>
</evidence>
<organism evidence="5 6">
    <name type="scientific">Desulfosporosinus youngiae DSM 17734</name>
    <dbReference type="NCBI Taxonomy" id="768710"/>
    <lineage>
        <taxon>Bacteria</taxon>
        <taxon>Bacillati</taxon>
        <taxon>Bacillota</taxon>
        <taxon>Clostridia</taxon>
        <taxon>Eubacteriales</taxon>
        <taxon>Desulfitobacteriaceae</taxon>
        <taxon>Desulfosporosinus</taxon>
    </lineage>
</organism>
<dbReference type="GO" id="GO:0016020">
    <property type="term" value="C:membrane"/>
    <property type="evidence" value="ECO:0007669"/>
    <property type="project" value="InterPro"/>
</dbReference>
<dbReference type="STRING" id="768710.DesyoDRAFT_4992"/>
<dbReference type="PANTHER" id="PTHR32089:SF112">
    <property type="entry name" value="LYSOZYME-LIKE PROTEIN-RELATED"/>
    <property type="match status" value="1"/>
</dbReference>
<name>H5Y018_9FIRM</name>
<evidence type="ECO:0000313" key="6">
    <source>
        <dbReference type="Proteomes" id="UP000005104"/>
    </source>
</evidence>
<protein>
    <submittedName>
        <fullName evidence="5">Methyl-accepting chemotaxis protein</fullName>
    </submittedName>
</protein>
<evidence type="ECO:0000256" key="3">
    <source>
        <dbReference type="PROSITE-ProRule" id="PRU00284"/>
    </source>
</evidence>
<keyword evidence="6" id="KW-1185">Reference proteome</keyword>
<dbReference type="GO" id="GO:0006935">
    <property type="term" value="P:chemotaxis"/>
    <property type="evidence" value="ECO:0007669"/>
    <property type="project" value="InterPro"/>
</dbReference>
<proteinExistence type="inferred from homology"/>
<dbReference type="Pfam" id="PF00015">
    <property type="entry name" value="MCPsignal"/>
    <property type="match status" value="1"/>
</dbReference>
<dbReference type="AlphaFoldDB" id="H5Y018"/>
<gene>
    <name evidence="5" type="ORF">DesyoDRAFT_4992</name>
</gene>
<reference evidence="5 6" key="1">
    <citation type="submission" date="2011-11" db="EMBL/GenBank/DDBJ databases">
        <title>The Noncontiguous Finished genome of Desulfosporosinus youngiae DSM 17734.</title>
        <authorList>
            <consortium name="US DOE Joint Genome Institute (JGI-PGF)"/>
            <person name="Lucas S."/>
            <person name="Han J."/>
            <person name="Lapidus A."/>
            <person name="Cheng J.-F."/>
            <person name="Goodwin L."/>
            <person name="Pitluck S."/>
            <person name="Peters L."/>
            <person name="Ovchinnikova G."/>
            <person name="Lu M."/>
            <person name="Land M.L."/>
            <person name="Hauser L."/>
            <person name="Pester M."/>
            <person name="Spring S."/>
            <person name="Ollivier B."/>
            <person name="Rattei T."/>
            <person name="Klenk H.-P."/>
            <person name="Wagner M."/>
            <person name="Loy A."/>
            <person name="Woyke T.J."/>
        </authorList>
    </citation>
    <scope>NUCLEOTIDE SEQUENCE [LARGE SCALE GENOMIC DNA]</scope>
    <source>
        <strain evidence="5 6">DSM 17734</strain>
    </source>
</reference>
<accession>H5Y018</accession>
<evidence type="ECO:0000256" key="2">
    <source>
        <dbReference type="ARBA" id="ARBA00029447"/>
    </source>
</evidence>
<dbReference type="eggNOG" id="COG0840">
    <property type="taxonomic scope" value="Bacteria"/>
</dbReference>
<dbReference type="GO" id="GO:0004888">
    <property type="term" value="F:transmembrane signaling receptor activity"/>
    <property type="evidence" value="ECO:0007669"/>
    <property type="project" value="InterPro"/>
</dbReference>